<dbReference type="InterPro" id="IPR051598">
    <property type="entry name" value="TSUP/Inactive_protease-like"/>
</dbReference>
<feature type="transmembrane region" description="Helical" evidence="5">
    <location>
        <begin position="63"/>
        <end position="86"/>
    </location>
</feature>
<dbReference type="PANTHER" id="PTHR43701">
    <property type="entry name" value="MEMBRANE TRANSPORTER PROTEIN MJ0441-RELATED"/>
    <property type="match status" value="1"/>
</dbReference>
<keyword evidence="5" id="KW-1003">Cell membrane</keyword>
<evidence type="ECO:0000313" key="7">
    <source>
        <dbReference type="Proteomes" id="UP000273675"/>
    </source>
</evidence>
<comment type="caution">
    <text evidence="6">The sequence shown here is derived from an EMBL/GenBank/DDBJ whole genome shotgun (WGS) entry which is preliminary data.</text>
</comment>
<organism evidence="6 7">
    <name type="scientific">Maricaulis maris</name>
    <dbReference type="NCBI Taxonomy" id="74318"/>
    <lineage>
        <taxon>Bacteria</taxon>
        <taxon>Pseudomonadati</taxon>
        <taxon>Pseudomonadota</taxon>
        <taxon>Alphaproteobacteria</taxon>
        <taxon>Maricaulales</taxon>
        <taxon>Maricaulaceae</taxon>
        <taxon>Maricaulis</taxon>
    </lineage>
</organism>
<dbReference type="PANTHER" id="PTHR43701:SF2">
    <property type="entry name" value="MEMBRANE TRANSPORTER PROTEIN YJNA-RELATED"/>
    <property type="match status" value="1"/>
</dbReference>
<feature type="transmembrane region" description="Helical" evidence="5">
    <location>
        <begin position="207"/>
        <end position="232"/>
    </location>
</feature>
<dbReference type="Pfam" id="PF01925">
    <property type="entry name" value="TauE"/>
    <property type="match status" value="1"/>
</dbReference>
<evidence type="ECO:0000256" key="3">
    <source>
        <dbReference type="ARBA" id="ARBA00022989"/>
    </source>
</evidence>
<keyword evidence="4 5" id="KW-0472">Membrane</keyword>
<dbReference type="AlphaFoldDB" id="A0A495DF51"/>
<feature type="transmembrane region" description="Helical" evidence="5">
    <location>
        <begin position="106"/>
        <end position="126"/>
    </location>
</feature>
<dbReference type="GO" id="GO:0005886">
    <property type="term" value="C:plasma membrane"/>
    <property type="evidence" value="ECO:0007669"/>
    <property type="project" value="UniProtKB-SubCell"/>
</dbReference>
<feature type="transmembrane region" description="Helical" evidence="5">
    <location>
        <begin position="147"/>
        <end position="166"/>
    </location>
</feature>
<dbReference type="InterPro" id="IPR002781">
    <property type="entry name" value="TM_pro_TauE-like"/>
</dbReference>
<accession>A0A495DF51</accession>
<evidence type="ECO:0000256" key="4">
    <source>
        <dbReference type="ARBA" id="ARBA00023136"/>
    </source>
</evidence>
<dbReference type="Proteomes" id="UP000273675">
    <property type="component" value="Unassembled WGS sequence"/>
</dbReference>
<name>A0A495DF51_9PROT</name>
<evidence type="ECO:0000256" key="1">
    <source>
        <dbReference type="ARBA" id="ARBA00004141"/>
    </source>
</evidence>
<dbReference type="OrthoDB" id="7594505at2"/>
<dbReference type="EMBL" id="RBIM01000003">
    <property type="protein sequence ID" value="RKR00156.1"/>
    <property type="molecule type" value="Genomic_DNA"/>
</dbReference>
<feature type="transmembrane region" description="Helical" evidence="5">
    <location>
        <begin position="172"/>
        <end position="195"/>
    </location>
</feature>
<feature type="transmembrane region" description="Helical" evidence="5">
    <location>
        <begin position="244"/>
        <end position="264"/>
    </location>
</feature>
<comment type="subcellular location">
    <subcellularLocation>
        <location evidence="5">Cell membrane</location>
        <topology evidence="5">Multi-pass membrane protein</topology>
    </subcellularLocation>
    <subcellularLocation>
        <location evidence="1">Membrane</location>
        <topology evidence="1">Multi-pass membrane protein</topology>
    </subcellularLocation>
</comment>
<sequence>MRALAGPTATANLNAMTSFAPSLRTSPVRRFTLACLALLALAYGAVLILSAPGWPQIAGLWPISIVGLAGALVASATGVGGGVVFVPVFSVLRESGLLDLGPLQTVGTSFSIQCFGMGVGALTWLNRYYRPGVRPDEIAHRPVVGRVVVMALATGLPALVATQYLAGMNGELAFLLFKLFSIGLGCALIIQLIVLRSPHAERERLESLDHVLILLIGLAGGAATALFSVGIGELLALTLFLRRFPVDICVSTAVIVSAVSVWVGSHYHFEAGHLDWGVLVFAAPAVAAGGFFARRLAHALGGLRLKLMTALWITGSGAALLVL</sequence>
<reference evidence="6 7" key="1">
    <citation type="submission" date="2018-10" db="EMBL/GenBank/DDBJ databases">
        <title>Genomic Encyclopedia of Type Strains, Phase IV (KMG-IV): sequencing the most valuable type-strain genomes for metagenomic binning, comparative biology and taxonomic classification.</title>
        <authorList>
            <person name="Goeker M."/>
        </authorList>
    </citation>
    <scope>NUCLEOTIDE SEQUENCE [LARGE SCALE GENOMIC DNA]</scope>
    <source>
        <strain evidence="6 7">DSM 4734</strain>
    </source>
</reference>
<protein>
    <recommendedName>
        <fullName evidence="5">Probable membrane transporter protein</fullName>
    </recommendedName>
</protein>
<evidence type="ECO:0000256" key="2">
    <source>
        <dbReference type="ARBA" id="ARBA00022692"/>
    </source>
</evidence>
<keyword evidence="2 5" id="KW-0812">Transmembrane</keyword>
<keyword evidence="3 5" id="KW-1133">Transmembrane helix</keyword>
<feature type="transmembrane region" description="Helical" evidence="5">
    <location>
        <begin position="276"/>
        <end position="297"/>
    </location>
</feature>
<comment type="similarity">
    <text evidence="5">Belongs to the 4-toluene sulfonate uptake permease (TSUP) (TC 2.A.102) family.</text>
</comment>
<evidence type="ECO:0000313" key="6">
    <source>
        <dbReference type="EMBL" id="RKR00156.1"/>
    </source>
</evidence>
<proteinExistence type="inferred from homology"/>
<evidence type="ECO:0000256" key="5">
    <source>
        <dbReference type="RuleBase" id="RU363041"/>
    </source>
</evidence>
<gene>
    <name evidence="6" type="ORF">C7435_1356</name>
</gene>
<feature type="transmembrane region" description="Helical" evidence="5">
    <location>
        <begin position="31"/>
        <end position="51"/>
    </location>
</feature>
<feature type="transmembrane region" description="Helical" evidence="5">
    <location>
        <begin position="303"/>
        <end position="322"/>
    </location>
</feature>